<dbReference type="EMBL" id="AP024485">
    <property type="protein sequence ID" value="BCS87091.1"/>
    <property type="molecule type" value="Genomic_DNA"/>
</dbReference>
<organism evidence="4 5">
    <name type="scientific">Pseudodesulfovibrio sediminis</name>
    <dbReference type="NCBI Taxonomy" id="2810563"/>
    <lineage>
        <taxon>Bacteria</taxon>
        <taxon>Pseudomonadati</taxon>
        <taxon>Thermodesulfobacteriota</taxon>
        <taxon>Desulfovibrionia</taxon>
        <taxon>Desulfovibrionales</taxon>
        <taxon>Desulfovibrionaceae</taxon>
    </lineage>
</organism>
<dbReference type="RefSeq" id="WP_229592966.1">
    <property type="nucleotide sequence ID" value="NZ_AP024485.1"/>
</dbReference>
<gene>
    <name evidence="4" type="ORF">PSDVSF_03330</name>
</gene>
<comment type="similarity">
    <text evidence="1">Belongs to the NAD(P)H dehydrogenase (quinone) family.</text>
</comment>
<dbReference type="Gene3D" id="3.40.50.360">
    <property type="match status" value="1"/>
</dbReference>
<reference evidence="4" key="1">
    <citation type="journal article" date="2022" name="Arch. Microbiol.">
        <title>Pseudodesulfovibrio sediminis sp. nov., a mesophilic and neutrophilic sulfate-reducing bacterium isolated from sediment of a brackish lake.</title>
        <authorList>
            <person name="Takahashi A."/>
            <person name="Kojima H."/>
            <person name="Watanabe M."/>
            <person name="Fukui M."/>
        </authorList>
    </citation>
    <scope>NUCLEOTIDE SEQUENCE</scope>
    <source>
        <strain evidence="4">SF6</strain>
    </source>
</reference>
<evidence type="ECO:0000259" key="3">
    <source>
        <dbReference type="Pfam" id="PF02525"/>
    </source>
</evidence>
<name>A0ABM7P2P3_9BACT</name>
<dbReference type="InterPro" id="IPR051545">
    <property type="entry name" value="NAD(P)H_dehydrogenase_qn"/>
</dbReference>
<dbReference type="InterPro" id="IPR029039">
    <property type="entry name" value="Flavoprotein-like_sf"/>
</dbReference>
<dbReference type="InterPro" id="IPR003680">
    <property type="entry name" value="Flavodoxin_fold"/>
</dbReference>
<keyword evidence="5" id="KW-1185">Reference proteome</keyword>
<dbReference type="PANTHER" id="PTHR10204:SF34">
    <property type="entry name" value="NAD(P)H DEHYDROGENASE [QUINONE] 1 ISOFORM 1"/>
    <property type="match status" value="1"/>
</dbReference>
<dbReference type="Proteomes" id="UP001053296">
    <property type="component" value="Chromosome"/>
</dbReference>
<evidence type="ECO:0000256" key="1">
    <source>
        <dbReference type="ARBA" id="ARBA00006252"/>
    </source>
</evidence>
<evidence type="ECO:0000256" key="2">
    <source>
        <dbReference type="ARBA" id="ARBA00023002"/>
    </source>
</evidence>
<evidence type="ECO:0000313" key="4">
    <source>
        <dbReference type="EMBL" id="BCS87091.1"/>
    </source>
</evidence>
<evidence type="ECO:0000313" key="5">
    <source>
        <dbReference type="Proteomes" id="UP001053296"/>
    </source>
</evidence>
<keyword evidence="2" id="KW-0560">Oxidoreductase</keyword>
<feature type="domain" description="Flavodoxin-like fold" evidence="3">
    <location>
        <begin position="1"/>
        <end position="168"/>
    </location>
</feature>
<protein>
    <submittedName>
        <fullName evidence="4">NAD(P)H dehydrogenase (Quinone)</fullName>
    </submittedName>
</protein>
<accession>A0ABM7P2P3</accession>
<dbReference type="SUPFAM" id="SSF52218">
    <property type="entry name" value="Flavoproteins"/>
    <property type="match status" value="1"/>
</dbReference>
<dbReference type="PANTHER" id="PTHR10204">
    <property type="entry name" value="NAD P H OXIDOREDUCTASE-RELATED"/>
    <property type="match status" value="1"/>
</dbReference>
<sequence>MHILIVLANPNETSFNHAIAKQAATTLEQNGHQVTLHDLYKEGFDPNLPGDEIPREGTLPETIATQCKEAADADGIIIVHPNWWGMPPAILTGWVDRIMRPGVAYDFVEGDKGEGVPVGLLKADKAIVFNTSNTSAEREDTIFGDPLQRIWKDCIFDLCGVPDVTRRMFRIIVTSTDEERKNWLDEVTEIVEINFPKA</sequence>
<dbReference type="Pfam" id="PF02525">
    <property type="entry name" value="Flavodoxin_2"/>
    <property type="match status" value="1"/>
</dbReference>
<proteinExistence type="inferred from homology"/>